<proteinExistence type="predicted"/>
<dbReference type="SUPFAM" id="SSF54292">
    <property type="entry name" value="2Fe-2S ferredoxin-like"/>
    <property type="match status" value="1"/>
</dbReference>
<dbReference type="GO" id="GO:0051536">
    <property type="term" value="F:iron-sulfur cluster binding"/>
    <property type="evidence" value="ECO:0007669"/>
    <property type="project" value="InterPro"/>
</dbReference>
<dbReference type="GeneID" id="90983949"/>
<gene>
    <name evidence="2" type="ORF">EH55_06680</name>
</gene>
<dbReference type="OrthoDB" id="573392at2"/>
<evidence type="ECO:0000313" key="2">
    <source>
        <dbReference type="EMBL" id="KEJ92060.1"/>
    </source>
</evidence>
<protein>
    <recommendedName>
        <fullName evidence="4">Pyridine nucleotide-disulfide oxidoreductase</fullName>
    </recommendedName>
</protein>
<evidence type="ECO:0000313" key="3">
    <source>
        <dbReference type="Proteomes" id="UP000027665"/>
    </source>
</evidence>
<comment type="caution">
    <text evidence="2">The sequence shown here is derived from an EMBL/GenBank/DDBJ whole genome shotgun (WGS) entry which is preliminary data.</text>
</comment>
<dbReference type="STRING" id="2754.EH55_06680"/>
<dbReference type="RefSeq" id="WP_037976820.1">
    <property type="nucleotide sequence ID" value="NZ_CALIAO010000029.1"/>
</dbReference>
<organism evidence="2 3">
    <name type="scientific">Synergistes jonesii</name>
    <dbReference type="NCBI Taxonomy" id="2754"/>
    <lineage>
        <taxon>Bacteria</taxon>
        <taxon>Thermotogati</taxon>
        <taxon>Synergistota</taxon>
        <taxon>Synergistia</taxon>
        <taxon>Synergistales</taxon>
        <taxon>Synergistaceae</taxon>
        <taxon>Synergistes</taxon>
    </lineage>
</organism>
<keyword evidence="1" id="KW-0560">Oxidoreductase</keyword>
<name>A0A073IRA2_9BACT</name>
<dbReference type="AlphaFoldDB" id="A0A073IRA2"/>
<dbReference type="eggNOG" id="COG3383">
    <property type="taxonomic scope" value="Bacteria"/>
</dbReference>
<evidence type="ECO:0008006" key="4">
    <source>
        <dbReference type="Google" id="ProtNLM"/>
    </source>
</evidence>
<dbReference type="Gene3D" id="3.10.20.440">
    <property type="entry name" value="2Fe-2S iron-sulphur cluster binding domain, sarcosine oxidase, alpha subunit, N-terminal domain"/>
    <property type="match status" value="1"/>
</dbReference>
<dbReference type="Pfam" id="PF13510">
    <property type="entry name" value="Fer2_4"/>
    <property type="match status" value="1"/>
</dbReference>
<sequence>MRVKNHPILGEAESTKMVTFYFNGTPVEGAEGEPIAAALFAAGHVILHYSQKNDDPRSIFCAIGRCNECRMTVDGRVNVRTCVEPLRAGMVVETQHGHGKIE</sequence>
<dbReference type="InterPro" id="IPR036010">
    <property type="entry name" value="2Fe-2S_ferredoxin-like_sf"/>
</dbReference>
<dbReference type="InterPro" id="IPR042204">
    <property type="entry name" value="2Fe-2S-bd_N"/>
</dbReference>
<keyword evidence="3" id="KW-1185">Reference proteome</keyword>
<dbReference type="EMBL" id="JMKI01000036">
    <property type="protein sequence ID" value="KEJ92060.1"/>
    <property type="molecule type" value="Genomic_DNA"/>
</dbReference>
<accession>A0A073IRA2</accession>
<dbReference type="Proteomes" id="UP000027665">
    <property type="component" value="Unassembled WGS sequence"/>
</dbReference>
<reference evidence="2 3" key="1">
    <citation type="submission" date="2014-04" db="EMBL/GenBank/DDBJ databases">
        <title>Draft Genome Sequence of Synergistes jonesii.</title>
        <authorList>
            <person name="Coil D.A."/>
            <person name="Eisen J.A."/>
            <person name="Holland-Moritz H.E."/>
        </authorList>
    </citation>
    <scope>NUCLEOTIDE SEQUENCE [LARGE SCALE GENOMIC DNA]</scope>
    <source>
        <strain evidence="2 3">78-1</strain>
    </source>
</reference>
<evidence type="ECO:0000256" key="1">
    <source>
        <dbReference type="ARBA" id="ARBA00023002"/>
    </source>
</evidence>
<dbReference type="GO" id="GO:0016491">
    <property type="term" value="F:oxidoreductase activity"/>
    <property type="evidence" value="ECO:0007669"/>
    <property type="project" value="UniProtKB-KW"/>
</dbReference>